<proteinExistence type="predicted"/>
<evidence type="ECO:0000313" key="3">
    <source>
        <dbReference type="Proteomes" id="UP001236507"/>
    </source>
</evidence>
<keyword evidence="1" id="KW-0732">Signal</keyword>
<feature type="chain" id="PRO_5046548464" evidence="1">
    <location>
        <begin position="21"/>
        <end position="240"/>
    </location>
</feature>
<gene>
    <name evidence="2" type="ORF">QM524_19255</name>
</gene>
<dbReference type="SUPFAM" id="SSF56935">
    <property type="entry name" value="Porins"/>
    <property type="match status" value="1"/>
</dbReference>
<evidence type="ECO:0000256" key="1">
    <source>
        <dbReference type="SAM" id="SignalP"/>
    </source>
</evidence>
<name>A0ABT6YCQ8_9BACT</name>
<dbReference type="RefSeq" id="WP_283345799.1">
    <property type="nucleotide sequence ID" value="NZ_JASHIF010000019.1"/>
</dbReference>
<evidence type="ECO:0000313" key="2">
    <source>
        <dbReference type="EMBL" id="MDI9861366.1"/>
    </source>
</evidence>
<keyword evidence="3" id="KW-1185">Reference proteome</keyword>
<organism evidence="2 3">
    <name type="scientific">Flectobacillus roseus</name>
    <dbReference type="NCBI Taxonomy" id="502259"/>
    <lineage>
        <taxon>Bacteria</taxon>
        <taxon>Pseudomonadati</taxon>
        <taxon>Bacteroidota</taxon>
        <taxon>Cytophagia</taxon>
        <taxon>Cytophagales</taxon>
        <taxon>Flectobacillaceae</taxon>
        <taxon>Flectobacillus</taxon>
    </lineage>
</organism>
<dbReference type="Pfam" id="PF10677">
    <property type="entry name" value="DUF2490"/>
    <property type="match status" value="1"/>
</dbReference>
<feature type="signal peptide" evidence="1">
    <location>
        <begin position="1"/>
        <end position="20"/>
    </location>
</feature>
<reference evidence="2 3" key="1">
    <citation type="submission" date="2023-05" db="EMBL/GenBank/DDBJ databases">
        <title>Novel species of genus Flectobacillus isolated from stream in China.</title>
        <authorList>
            <person name="Lu H."/>
        </authorList>
    </citation>
    <scope>NUCLEOTIDE SEQUENCE [LARGE SCALE GENOMIC DNA]</scope>
    <source>
        <strain evidence="2 3">KCTC 42575</strain>
    </source>
</reference>
<protein>
    <submittedName>
        <fullName evidence="2">DUF2490 domain-containing protein</fullName>
    </submittedName>
</protein>
<sequence length="240" mass="29039">MRLKFILCTFWVCASYHAQAQNYNHFTVWTRLALQKNIYKNFEVNVEYHFRRQNDYRENSLNPTALPLLEAYRLGLVHREQHLVVSLFPSFFHSYQLYAKASDFNKKDRWEFRPFLMAEWIHSLSPKWTLRLRGGYEYRLFKNDDNTWNESQGRARLRGQIRYIFSPKNNLFLSEELLQNVPPNVPANSFSQNQLYLGYSHNFSPHFTLETGYMWNHRQRSSLIEFDEEHSIQTHFIVRL</sequence>
<comment type="caution">
    <text evidence="2">The sequence shown here is derived from an EMBL/GenBank/DDBJ whole genome shotgun (WGS) entry which is preliminary data.</text>
</comment>
<dbReference type="Proteomes" id="UP001236507">
    <property type="component" value="Unassembled WGS sequence"/>
</dbReference>
<accession>A0ABT6YCQ8</accession>
<dbReference type="InterPro" id="IPR019619">
    <property type="entry name" value="DUF2490"/>
</dbReference>
<dbReference type="EMBL" id="JASHIF010000019">
    <property type="protein sequence ID" value="MDI9861366.1"/>
    <property type="molecule type" value="Genomic_DNA"/>
</dbReference>